<dbReference type="Proteomes" id="UP000245678">
    <property type="component" value="Unassembled WGS sequence"/>
</dbReference>
<dbReference type="Pfam" id="PF07980">
    <property type="entry name" value="SusD_RagB"/>
    <property type="match status" value="1"/>
</dbReference>
<dbReference type="AlphaFoldDB" id="A0A316H7T6"/>
<evidence type="ECO:0000313" key="8">
    <source>
        <dbReference type="EMBL" id="PWK77044.1"/>
    </source>
</evidence>
<dbReference type="RefSeq" id="WP_211319021.1">
    <property type="nucleotide sequence ID" value="NZ_QGHA01000005.1"/>
</dbReference>
<comment type="caution">
    <text evidence="8">The sequence shown here is derived from an EMBL/GenBank/DDBJ whole genome shotgun (WGS) entry which is preliminary data.</text>
</comment>
<dbReference type="GO" id="GO:0009279">
    <property type="term" value="C:cell outer membrane"/>
    <property type="evidence" value="ECO:0007669"/>
    <property type="project" value="UniProtKB-SubCell"/>
</dbReference>
<gene>
    <name evidence="8" type="ORF">LX99_02854</name>
</gene>
<feature type="domain" description="RagB/SusD" evidence="6">
    <location>
        <begin position="366"/>
        <end position="465"/>
    </location>
</feature>
<evidence type="ECO:0000259" key="7">
    <source>
        <dbReference type="Pfam" id="PF14322"/>
    </source>
</evidence>
<keyword evidence="9" id="KW-1185">Reference proteome</keyword>
<dbReference type="Gene3D" id="1.25.40.390">
    <property type="match status" value="1"/>
</dbReference>
<evidence type="ECO:0000313" key="9">
    <source>
        <dbReference type="Proteomes" id="UP000245678"/>
    </source>
</evidence>
<dbReference type="InterPro" id="IPR011990">
    <property type="entry name" value="TPR-like_helical_dom_sf"/>
</dbReference>
<evidence type="ECO:0000256" key="5">
    <source>
        <dbReference type="ARBA" id="ARBA00023237"/>
    </source>
</evidence>
<reference evidence="8 9" key="1">
    <citation type="submission" date="2018-05" db="EMBL/GenBank/DDBJ databases">
        <title>Genomic Encyclopedia of Archaeal and Bacterial Type Strains, Phase II (KMG-II): from individual species to whole genera.</title>
        <authorList>
            <person name="Goeker M."/>
        </authorList>
    </citation>
    <scope>NUCLEOTIDE SEQUENCE [LARGE SCALE GENOMIC DNA]</scope>
    <source>
        <strain evidence="8 9">DSM 19975</strain>
    </source>
</reference>
<accession>A0A316H7T6</accession>
<evidence type="ECO:0000256" key="3">
    <source>
        <dbReference type="ARBA" id="ARBA00022729"/>
    </source>
</evidence>
<dbReference type="PROSITE" id="PS51257">
    <property type="entry name" value="PROKAR_LIPOPROTEIN"/>
    <property type="match status" value="1"/>
</dbReference>
<evidence type="ECO:0000256" key="1">
    <source>
        <dbReference type="ARBA" id="ARBA00004442"/>
    </source>
</evidence>
<keyword evidence="5" id="KW-0998">Cell outer membrane</keyword>
<dbReference type="Pfam" id="PF14322">
    <property type="entry name" value="SusD-like_3"/>
    <property type="match status" value="1"/>
</dbReference>
<protein>
    <submittedName>
        <fullName evidence="8">SusD-like starch-binding protein associating with outer membrane</fullName>
    </submittedName>
</protein>
<evidence type="ECO:0000256" key="4">
    <source>
        <dbReference type="ARBA" id="ARBA00023136"/>
    </source>
</evidence>
<organism evidence="8 9">
    <name type="scientific">Mucilaginibacter oryzae</name>
    <dbReference type="NCBI Taxonomy" id="468058"/>
    <lineage>
        <taxon>Bacteria</taxon>
        <taxon>Pseudomonadati</taxon>
        <taxon>Bacteroidota</taxon>
        <taxon>Sphingobacteriia</taxon>
        <taxon>Sphingobacteriales</taxon>
        <taxon>Sphingobacteriaceae</taxon>
        <taxon>Mucilaginibacter</taxon>
    </lineage>
</organism>
<name>A0A316H7T6_9SPHI</name>
<sequence>MKVQHYKIIMYTGLFSLLLSCKKDFLNVVPQGRQLVTTTADFDKVMNDQGLYLYDFAGGWQQLVLMGDDVAAEERHYNSGGSPGMSQRAFEWQADVFTPTDYDWTMQLYMGNVYTVNKVINGVNESTGGSAEQKSALLAEAKANRAWLYFQFANFFGKPYNQSTASSDPAFPIITSADINATGFTRASVKQVYDFITTDLKDAISKLPLSGKSKVRFNKAAAEALLGKVYLFTGDNINAVAMLNAAIKDNSASSTSAVLYNYNQTFAPDGEFYPVTDYGPTNSPFGGYTNVTESLVAKSFYNGPYNGNGFMNDFIVLSPQARALFDPADLRLNFYAAQFPYQEVNPSGRLSKIGVQLSRFGIQLPELYLLSGEAKARNGDLAGAVADVETLRKNRLPADRAAISGTIASNQNLLIRFIFDERVREFAAEGYRWFDMRRMSVDPLFSGQKFTHLLYADETNNAKTITLDEKRLTLKLPYYIMVGNPQITNNP</sequence>
<evidence type="ECO:0000256" key="2">
    <source>
        <dbReference type="ARBA" id="ARBA00006275"/>
    </source>
</evidence>
<evidence type="ECO:0000259" key="6">
    <source>
        <dbReference type="Pfam" id="PF07980"/>
    </source>
</evidence>
<dbReference type="InterPro" id="IPR012944">
    <property type="entry name" value="SusD_RagB_dom"/>
</dbReference>
<proteinExistence type="inferred from homology"/>
<dbReference type="SUPFAM" id="SSF48452">
    <property type="entry name" value="TPR-like"/>
    <property type="match status" value="1"/>
</dbReference>
<keyword evidence="3" id="KW-0732">Signal</keyword>
<dbReference type="EMBL" id="QGHA01000005">
    <property type="protein sequence ID" value="PWK77044.1"/>
    <property type="molecule type" value="Genomic_DNA"/>
</dbReference>
<keyword evidence="4" id="KW-0472">Membrane</keyword>
<comment type="similarity">
    <text evidence="2">Belongs to the SusD family.</text>
</comment>
<comment type="subcellular location">
    <subcellularLocation>
        <location evidence="1">Cell outer membrane</location>
    </subcellularLocation>
</comment>
<feature type="domain" description="SusD-like N-terminal" evidence="7">
    <location>
        <begin position="24"/>
        <end position="231"/>
    </location>
</feature>
<dbReference type="InterPro" id="IPR033985">
    <property type="entry name" value="SusD-like_N"/>
</dbReference>